<dbReference type="EMBL" id="JABANN010001031">
    <property type="protein sequence ID" value="KAF4651576.1"/>
    <property type="molecule type" value="Genomic_DNA"/>
</dbReference>
<protein>
    <submittedName>
        <fullName evidence="2">Uncharacterized protein</fullName>
    </submittedName>
</protein>
<feature type="chain" id="PRO_5029626477" evidence="1">
    <location>
        <begin position="23"/>
        <end position="212"/>
    </location>
</feature>
<reference evidence="2 3" key="1">
    <citation type="submission" date="2020-04" db="EMBL/GenBank/DDBJ databases">
        <title>Perkinsus olseni comparative genomics.</title>
        <authorList>
            <person name="Bogema D.R."/>
        </authorList>
    </citation>
    <scope>NUCLEOTIDE SEQUENCE [LARGE SCALE GENOMIC DNA]</scope>
    <source>
        <strain evidence="2">ATCC PRA-31</strain>
    </source>
</reference>
<dbReference type="AlphaFoldDB" id="A0A7J6KYR5"/>
<organism evidence="2 3">
    <name type="scientific">Perkinsus olseni</name>
    <name type="common">Perkinsus atlanticus</name>
    <dbReference type="NCBI Taxonomy" id="32597"/>
    <lineage>
        <taxon>Eukaryota</taxon>
        <taxon>Sar</taxon>
        <taxon>Alveolata</taxon>
        <taxon>Perkinsozoa</taxon>
        <taxon>Perkinsea</taxon>
        <taxon>Perkinsida</taxon>
        <taxon>Perkinsidae</taxon>
        <taxon>Perkinsus</taxon>
    </lineage>
</organism>
<gene>
    <name evidence="2" type="ORF">FOL46_000246</name>
</gene>
<comment type="caution">
    <text evidence="2">The sequence shown here is derived from an EMBL/GenBank/DDBJ whole genome shotgun (WGS) entry which is preliminary data.</text>
</comment>
<dbReference type="Proteomes" id="UP000572268">
    <property type="component" value="Unassembled WGS sequence"/>
</dbReference>
<evidence type="ECO:0000256" key="1">
    <source>
        <dbReference type="SAM" id="SignalP"/>
    </source>
</evidence>
<feature type="signal peptide" evidence="1">
    <location>
        <begin position="1"/>
        <end position="22"/>
    </location>
</feature>
<proteinExistence type="predicted"/>
<keyword evidence="1" id="KW-0732">Signal</keyword>
<name>A0A7J6KYR5_PEROL</name>
<evidence type="ECO:0000313" key="2">
    <source>
        <dbReference type="EMBL" id="KAF4651576.1"/>
    </source>
</evidence>
<sequence>MMAVNQLWVFVATMAMAPDPSAFDGTYRFNEDGVNLTIYIVSWTRLISITVRCDNKDYKSDFTMGEDRWKTQNFFPKRLGVYRGNRLMTEEYIDIRTRAQREHTSLFWDKWQDLKSFVRENCDVSTGLSDLMAIVKLDSESSAEDVPGQSQVIAVEWGSKVIFLATRPKILLKEPPRVDSYAVTNTVVALRVKKSFAILHIHLEGIFIPLIS</sequence>
<accession>A0A7J6KYR5</accession>
<evidence type="ECO:0000313" key="3">
    <source>
        <dbReference type="Proteomes" id="UP000572268"/>
    </source>
</evidence>